<gene>
    <name evidence="3" type="ORF">C8D93_107142</name>
</gene>
<dbReference type="AlphaFoldDB" id="A0A318EBE5"/>
<dbReference type="Pfam" id="PF13561">
    <property type="entry name" value="adh_short_C2"/>
    <property type="match status" value="1"/>
</dbReference>
<dbReference type="NCBIfam" id="NF006598">
    <property type="entry name" value="PRK09135.1"/>
    <property type="match status" value="1"/>
</dbReference>
<comment type="caution">
    <text evidence="3">The sequence shown here is derived from an EMBL/GenBank/DDBJ whole genome shotgun (WGS) entry which is preliminary data.</text>
</comment>
<name>A0A318EBE5_9GAMM</name>
<evidence type="ECO:0000256" key="1">
    <source>
        <dbReference type="ARBA" id="ARBA00006484"/>
    </source>
</evidence>
<dbReference type="Proteomes" id="UP000248330">
    <property type="component" value="Unassembled WGS sequence"/>
</dbReference>
<reference evidence="3 4" key="1">
    <citation type="submission" date="2018-04" db="EMBL/GenBank/DDBJ databases">
        <title>Genomic Encyclopedia of Type Strains, Phase IV (KMG-IV): sequencing the most valuable type-strain genomes for metagenomic binning, comparative biology and taxonomic classification.</title>
        <authorList>
            <person name="Goeker M."/>
        </authorList>
    </citation>
    <scope>NUCLEOTIDE SEQUENCE [LARGE SCALE GENOMIC DNA]</scope>
    <source>
        <strain evidence="3 4">DSM 104150</strain>
    </source>
</reference>
<dbReference type="PANTHER" id="PTHR43639">
    <property type="entry name" value="OXIDOREDUCTASE, SHORT-CHAIN DEHYDROGENASE/REDUCTASE FAMILY (AFU_ORTHOLOGUE AFUA_5G02870)"/>
    <property type="match status" value="1"/>
</dbReference>
<accession>A0A318EBE5</accession>
<dbReference type="RefSeq" id="WP_110265700.1">
    <property type="nucleotide sequence ID" value="NZ_CAKZQT010000033.1"/>
</dbReference>
<dbReference type="InterPro" id="IPR002347">
    <property type="entry name" value="SDR_fam"/>
</dbReference>
<dbReference type="FunFam" id="3.40.50.720:FF:000084">
    <property type="entry name" value="Short-chain dehydrogenase reductase"/>
    <property type="match status" value="1"/>
</dbReference>
<evidence type="ECO:0000256" key="2">
    <source>
        <dbReference type="ARBA" id="ARBA00023002"/>
    </source>
</evidence>
<dbReference type="PRINTS" id="PR00080">
    <property type="entry name" value="SDRFAMILY"/>
</dbReference>
<sequence length="249" mass="25920">MIDTKARTKVALVTGAARRIGAAIADALHGDGWNVVVHAHTSIGAARELAESLNARRPDSAVAVAADLRDAAAIEPLAKAAHARWQRLDALVNNASSYHRTPLGAIGVAQIDELVASNLRAPLLLIQACAPLMGEGGAIVNIVDALLRRPMPGFAPYYAAKAGLASLTETLALELAPGIRVNGVAPGHMLWATGNEMSAAQQDAELARIPMQRLGGGEEIARAVRYLLSAEAAYVTGSILPVDGGLRLK</sequence>
<organism evidence="3 4">
    <name type="scientific">Sinimarinibacterium flocculans</name>
    <dbReference type="NCBI Taxonomy" id="985250"/>
    <lineage>
        <taxon>Bacteria</taxon>
        <taxon>Pseudomonadati</taxon>
        <taxon>Pseudomonadota</taxon>
        <taxon>Gammaproteobacteria</taxon>
        <taxon>Nevskiales</taxon>
        <taxon>Nevskiaceae</taxon>
        <taxon>Sinimarinibacterium</taxon>
    </lineage>
</organism>
<dbReference type="Gene3D" id="3.40.50.720">
    <property type="entry name" value="NAD(P)-binding Rossmann-like Domain"/>
    <property type="match status" value="1"/>
</dbReference>
<evidence type="ECO:0000313" key="3">
    <source>
        <dbReference type="EMBL" id="PXV66577.1"/>
    </source>
</evidence>
<dbReference type="OrthoDB" id="9793499at2"/>
<protein>
    <submittedName>
        <fullName evidence="3">Pteridine reductase</fullName>
    </submittedName>
</protein>
<keyword evidence="2" id="KW-0560">Oxidoreductase</keyword>
<dbReference type="EMBL" id="QICN01000007">
    <property type="protein sequence ID" value="PXV66577.1"/>
    <property type="molecule type" value="Genomic_DNA"/>
</dbReference>
<proteinExistence type="inferred from homology"/>
<evidence type="ECO:0000313" key="4">
    <source>
        <dbReference type="Proteomes" id="UP000248330"/>
    </source>
</evidence>
<comment type="similarity">
    <text evidence="1">Belongs to the short-chain dehydrogenases/reductases (SDR) family.</text>
</comment>
<dbReference type="GO" id="GO:0016491">
    <property type="term" value="F:oxidoreductase activity"/>
    <property type="evidence" value="ECO:0007669"/>
    <property type="project" value="UniProtKB-KW"/>
</dbReference>
<dbReference type="SUPFAM" id="SSF51735">
    <property type="entry name" value="NAD(P)-binding Rossmann-fold domains"/>
    <property type="match status" value="1"/>
</dbReference>
<dbReference type="InterPro" id="IPR036291">
    <property type="entry name" value="NAD(P)-bd_dom_sf"/>
</dbReference>
<keyword evidence="4" id="KW-1185">Reference proteome</keyword>
<dbReference type="PANTHER" id="PTHR43639:SF1">
    <property type="entry name" value="SHORT-CHAIN DEHYDROGENASE_REDUCTASE FAMILY PROTEIN"/>
    <property type="match status" value="1"/>
</dbReference>
<dbReference type="PRINTS" id="PR00081">
    <property type="entry name" value="GDHRDH"/>
</dbReference>